<evidence type="ECO:0000313" key="2">
    <source>
        <dbReference type="EMBL" id="MED6192370.1"/>
    </source>
</evidence>
<dbReference type="Proteomes" id="UP001341840">
    <property type="component" value="Unassembled WGS sequence"/>
</dbReference>
<accession>A0ABU6X595</accession>
<comment type="caution">
    <text evidence="2">The sequence shown here is derived from an EMBL/GenBank/DDBJ whole genome shotgun (WGS) entry which is preliminary data.</text>
</comment>
<protein>
    <submittedName>
        <fullName evidence="2">Uncharacterized protein</fullName>
    </submittedName>
</protein>
<keyword evidence="3" id="KW-1185">Reference proteome</keyword>
<evidence type="ECO:0000313" key="3">
    <source>
        <dbReference type="Proteomes" id="UP001341840"/>
    </source>
</evidence>
<gene>
    <name evidence="2" type="ORF">PIB30_009448</name>
</gene>
<feature type="compositionally biased region" description="Polar residues" evidence="1">
    <location>
        <begin position="10"/>
        <end position="24"/>
    </location>
</feature>
<name>A0ABU6X595_9FABA</name>
<feature type="region of interest" description="Disordered" evidence="1">
    <location>
        <begin position="1"/>
        <end position="31"/>
    </location>
</feature>
<dbReference type="EMBL" id="JASCZI010211470">
    <property type="protein sequence ID" value="MED6192370.1"/>
    <property type="molecule type" value="Genomic_DNA"/>
</dbReference>
<evidence type="ECO:0000256" key="1">
    <source>
        <dbReference type="SAM" id="MobiDB-lite"/>
    </source>
</evidence>
<sequence length="83" mass="9206">MEMPQARMPNVSSQVSSTMDNNAPNLKIPGNTEVNEPIIDCCHVVNPVVHDDFTALLPNDSNATAQGSQRWMLQARLNRMTNK</sequence>
<proteinExistence type="predicted"/>
<organism evidence="2 3">
    <name type="scientific">Stylosanthes scabra</name>
    <dbReference type="NCBI Taxonomy" id="79078"/>
    <lineage>
        <taxon>Eukaryota</taxon>
        <taxon>Viridiplantae</taxon>
        <taxon>Streptophyta</taxon>
        <taxon>Embryophyta</taxon>
        <taxon>Tracheophyta</taxon>
        <taxon>Spermatophyta</taxon>
        <taxon>Magnoliopsida</taxon>
        <taxon>eudicotyledons</taxon>
        <taxon>Gunneridae</taxon>
        <taxon>Pentapetalae</taxon>
        <taxon>rosids</taxon>
        <taxon>fabids</taxon>
        <taxon>Fabales</taxon>
        <taxon>Fabaceae</taxon>
        <taxon>Papilionoideae</taxon>
        <taxon>50 kb inversion clade</taxon>
        <taxon>dalbergioids sensu lato</taxon>
        <taxon>Dalbergieae</taxon>
        <taxon>Pterocarpus clade</taxon>
        <taxon>Stylosanthes</taxon>
    </lineage>
</organism>
<reference evidence="2 3" key="1">
    <citation type="journal article" date="2023" name="Plants (Basel)">
        <title>Bridging the Gap: Combining Genomics and Transcriptomics Approaches to Understand Stylosanthes scabra, an Orphan Legume from the Brazilian Caatinga.</title>
        <authorList>
            <person name="Ferreira-Neto J.R.C."/>
            <person name="da Silva M.D."/>
            <person name="Binneck E."/>
            <person name="de Melo N.F."/>
            <person name="da Silva R.H."/>
            <person name="de Melo A.L.T.M."/>
            <person name="Pandolfi V."/>
            <person name="Bustamante F.O."/>
            <person name="Brasileiro-Vidal A.C."/>
            <person name="Benko-Iseppon A.M."/>
        </authorList>
    </citation>
    <scope>NUCLEOTIDE SEQUENCE [LARGE SCALE GENOMIC DNA]</scope>
    <source>
        <tissue evidence="2">Leaves</tissue>
    </source>
</reference>